<dbReference type="EMBL" id="APRJ01000010">
    <property type="protein sequence ID" value="ENW87517.1"/>
    <property type="molecule type" value="Genomic_DNA"/>
</dbReference>
<organism evidence="1 2">
    <name type="scientific">Acinetobacter pseudolwoffii</name>
    <dbReference type="NCBI Taxonomy" id="2053287"/>
    <lineage>
        <taxon>Bacteria</taxon>
        <taxon>Pseudomonadati</taxon>
        <taxon>Pseudomonadota</taxon>
        <taxon>Gammaproteobacteria</taxon>
        <taxon>Moraxellales</taxon>
        <taxon>Moraxellaceae</taxon>
        <taxon>Acinetobacter</taxon>
    </lineage>
</organism>
<reference evidence="1 2" key="1">
    <citation type="submission" date="2013-02" db="EMBL/GenBank/DDBJ databases">
        <title>The Genome Sequence of Acinetobacter sp. NIPH 713.</title>
        <authorList>
            <consortium name="The Broad Institute Genome Sequencing Platform"/>
            <consortium name="The Broad Institute Genome Sequencing Center for Infectious Disease"/>
            <person name="Cerqueira G."/>
            <person name="Feldgarden M."/>
            <person name="Courvalin P."/>
            <person name="Perichon B."/>
            <person name="Grillot-Courvalin C."/>
            <person name="Clermont D."/>
            <person name="Rocha E."/>
            <person name="Yoon E.-J."/>
            <person name="Nemec A."/>
            <person name="Walker B."/>
            <person name="Young S.K."/>
            <person name="Zeng Q."/>
            <person name="Gargeya S."/>
            <person name="Fitzgerald M."/>
            <person name="Haas B."/>
            <person name="Abouelleil A."/>
            <person name="Alvarado L."/>
            <person name="Arachchi H.M."/>
            <person name="Berlin A.M."/>
            <person name="Chapman S.B."/>
            <person name="Dewar J."/>
            <person name="Goldberg J."/>
            <person name="Griggs A."/>
            <person name="Gujja S."/>
            <person name="Hansen M."/>
            <person name="Howarth C."/>
            <person name="Imamovic A."/>
            <person name="Larimer J."/>
            <person name="McCowan C."/>
            <person name="Murphy C."/>
            <person name="Neiman D."/>
            <person name="Pearson M."/>
            <person name="Priest M."/>
            <person name="Roberts A."/>
            <person name="Saif S."/>
            <person name="Shea T."/>
            <person name="Sisk P."/>
            <person name="Sykes S."/>
            <person name="Wortman J."/>
            <person name="Nusbaum C."/>
            <person name="Birren B."/>
        </authorList>
    </citation>
    <scope>NUCLEOTIDE SEQUENCE [LARGE SCALE GENOMIC DNA]</scope>
    <source>
        <strain evidence="1 2">NIPH 713</strain>
    </source>
</reference>
<name>N9KU18_9GAMM</name>
<sequence>MPRIFIRFSRCILLISLFTLAGCDTYMWRANIKHLDEIKQSGYLPKLNRDRDIEGPDVNQNGIRDDIDLYIEKNFINMEQRQAVKQLAMVLQESLLLDTSQQYPLRKIAFEKSRAIGCIYERFSQDTLYKPSNVVQHVIAVTTNTKQRFKAYLAFSKAMDGKSITLPNENLCNE</sequence>
<keyword evidence="2" id="KW-1185">Reference proteome</keyword>
<gene>
    <name evidence="1" type="ORF">F906_00757</name>
</gene>
<protein>
    <recommendedName>
        <fullName evidence="3">Lipoprotein</fullName>
    </recommendedName>
</protein>
<comment type="caution">
    <text evidence="1">The sequence shown here is derived from an EMBL/GenBank/DDBJ whole genome shotgun (WGS) entry which is preliminary data.</text>
</comment>
<dbReference type="PATRIC" id="fig|1217709.3.peg.719"/>
<dbReference type="Proteomes" id="UP000023774">
    <property type="component" value="Unassembled WGS sequence"/>
</dbReference>
<dbReference type="HOGENOM" id="CLU_117680_0_0_6"/>
<dbReference type="AlphaFoldDB" id="N9KU18"/>
<evidence type="ECO:0000313" key="1">
    <source>
        <dbReference type="EMBL" id="ENW87517.1"/>
    </source>
</evidence>
<accession>N9KU18</accession>
<evidence type="ECO:0008006" key="3">
    <source>
        <dbReference type="Google" id="ProtNLM"/>
    </source>
</evidence>
<proteinExistence type="predicted"/>
<evidence type="ECO:0000313" key="2">
    <source>
        <dbReference type="Proteomes" id="UP000023774"/>
    </source>
</evidence>
<dbReference type="PROSITE" id="PS51257">
    <property type="entry name" value="PROKAR_LIPOPROTEIN"/>
    <property type="match status" value="1"/>
</dbReference>